<dbReference type="SUPFAM" id="SSF54593">
    <property type="entry name" value="Glyoxalase/Bleomycin resistance protein/Dihydroxybiphenyl dioxygenase"/>
    <property type="match status" value="1"/>
</dbReference>
<keyword evidence="2" id="KW-0223">Dioxygenase</keyword>
<comment type="caution">
    <text evidence="2">The sequence shown here is derived from an EMBL/GenBank/DDBJ whole genome shotgun (WGS) entry which is preliminary data.</text>
</comment>
<dbReference type="CDD" id="cd07252">
    <property type="entry name" value="BphC1-RGP6_N_like"/>
    <property type="match status" value="1"/>
</dbReference>
<dbReference type="OrthoDB" id="9803142at2"/>
<dbReference type="InterPro" id="IPR029068">
    <property type="entry name" value="Glyas_Bleomycin-R_OHBP_Dase"/>
</dbReference>
<dbReference type="EMBL" id="NHRY01000276">
    <property type="protein sequence ID" value="PPQ25912.1"/>
    <property type="molecule type" value="Genomic_DNA"/>
</dbReference>
<name>A0A2S6MU78_RHOGL</name>
<reference evidence="2 3" key="1">
    <citation type="journal article" date="2018" name="Arch. Microbiol.">
        <title>New insights into the metabolic potential of the phototrophic purple bacterium Rhodopila globiformis DSM 161(T) from its draft genome sequence and evidence for a vanadium-dependent nitrogenase.</title>
        <authorList>
            <person name="Imhoff J.F."/>
            <person name="Rahn T."/>
            <person name="Kunzel S."/>
            <person name="Neulinger S.C."/>
        </authorList>
    </citation>
    <scope>NUCLEOTIDE SEQUENCE [LARGE SCALE GENOMIC DNA]</scope>
    <source>
        <strain evidence="2 3">DSM 161</strain>
    </source>
</reference>
<keyword evidence="2" id="KW-0560">Oxidoreductase</keyword>
<dbReference type="InterPro" id="IPR037523">
    <property type="entry name" value="VOC_core"/>
</dbReference>
<dbReference type="PROSITE" id="PS51819">
    <property type="entry name" value="VOC"/>
    <property type="match status" value="2"/>
</dbReference>
<feature type="domain" description="VOC" evidence="1">
    <location>
        <begin position="142"/>
        <end position="257"/>
    </location>
</feature>
<dbReference type="PANTHER" id="PTHR21366:SF14">
    <property type="entry name" value="GLYOXALASE DOMAIN-CONTAINING PROTEIN 5"/>
    <property type="match status" value="1"/>
</dbReference>
<dbReference type="GO" id="GO:0051213">
    <property type="term" value="F:dioxygenase activity"/>
    <property type="evidence" value="ECO:0007669"/>
    <property type="project" value="UniProtKB-KW"/>
</dbReference>
<dbReference type="RefSeq" id="WP_104523261.1">
    <property type="nucleotide sequence ID" value="NZ_NHRY01000276.1"/>
</dbReference>
<evidence type="ECO:0000313" key="2">
    <source>
        <dbReference type="EMBL" id="PPQ25912.1"/>
    </source>
</evidence>
<evidence type="ECO:0000313" key="3">
    <source>
        <dbReference type="Proteomes" id="UP000239724"/>
    </source>
</evidence>
<organism evidence="2 3">
    <name type="scientific">Rhodopila globiformis</name>
    <name type="common">Rhodopseudomonas globiformis</name>
    <dbReference type="NCBI Taxonomy" id="1071"/>
    <lineage>
        <taxon>Bacteria</taxon>
        <taxon>Pseudomonadati</taxon>
        <taxon>Pseudomonadota</taxon>
        <taxon>Alphaproteobacteria</taxon>
        <taxon>Acetobacterales</taxon>
        <taxon>Acetobacteraceae</taxon>
        <taxon>Rhodopila</taxon>
    </lineage>
</organism>
<feature type="domain" description="VOC" evidence="1">
    <location>
        <begin position="5"/>
        <end position="119"/>
    </location>
</feature>
<keyword evidence="3" id="KW-1185">Reference proteome</keyword>
<dbReference type="InterPro" id="IPR004360">
    <property type="entry name" value="Glyas_Fos-R_dOase_dom"/>
</dbReference>
<dbReference type="Gene3D" id="3.10.180.10">
    <property type="entry name" value="2,3-Dihydroxybiphenyl 1,2-Dioxygenase, domain 1"/>
    <property type="match status" value="2"/>
</dbReference>
<protein>
    <submittedName>
        <fullName evidence="2">Biphenyl 2,3-dioxygenase</fullName>
    </submittedName>
</protein>
<dbReference type="InterPro" id="IPR050383">
    <property type="entry name" value="GlyoxalaseI/FosfomycinResist"/>
</dbReference>
<sequence>MEIRGLGYVGVGGSNLSDWTSFASGWLGMQMIERGNTIRAFRMDDRQQRLVIDRSLAEGERYFGFEVADATALDTLAARLDAAGVKVRREPAHLADQRCVRDLISFDDPGGNHLEAFHGPAIADTPFQPGRAISGFRTGPLGMGHVVFHVRNIDDLLGFYCDLLGFAVSDYITTPFRAYFLHVNPRHHSVALIETGRQDLHHLMVELFSLDDVGQGYDIALGEPEKIATTLGRHPNDAVTSYYLRSPSGFMLEYGWGGRDVTPGNWTPTEVTVGPSLWGHDRTWLPDDQRAHARALRLKAAAAGERRPLHVLQNTYVQQPGACPWWDAITGRG</sequence>
<gene>
    <name evidence="2" type="ORF">CCS01_31580</name>
</gene>
<dbReference type="AlphaFoldDB" id="A0A2S6MU78"/>
<accession>A0A2S6MU78</accession>
<dbReference type="Pfam" id="PF00903">
    <property type="entry name" value="Glyoxalase"/>
    <property type="match status" value="1"/>
</dbReference>
<proteinExistence type="predicted"/>
<evidence type="ECO:0000259" key="1">
    <source>
        <dbReference type="PROSITE" id="PS51819"/>
    </source>
</evidence>
<dbReference type="Pfam" id="PF22632">
    <property type="entry name" value="BphC_D1"/>
    <property type="match status" value="1"/>
</dbReference>
<dbReference type="Proteomes" id="UP000239724">
    <property type="component" value="Unassembled WGS sequence"/>
</dbReference>
<dbReference type="PANTHER" id="PTHR21366">
    <property type="entry name" value="GLYOXALASE FAMILY PROTEIN"/>
    <property type="match status" value="1"/>
</dbReference>